<geneLocation type="plasmid" evidence="3">
    <name>pnpa200</name>
</geneLocation>
<dbReference type="RefSeq" id="WP_006187379.1">
    <property type="nucleotide sequence ID" value="NZ_CP040638.1"/>
</dbReference>
<organism evidence="2 3">
    <name type="scientific">Natrinema pallidum</name>
    <dbReference type="NCBI Taxonomy" id="69527"/>
    <lineage>
        <taxon>Archaea</taxon>
        <taxon>Methanobacteriati</taxon>
        <taxon>Methanobacteriota</taxon>
        <taxon>Stenosarchaea group</taxon>
        <taxon>Halobacteria</taxon>
        <taxon>Halobacteriales</taxon>
        <taxon>Natrialbaceae</taxon>
        <taxon>Natrinema</taxon>
    </lineage>
</organism>
<dbReference type="PANTHER" id="PTHR13696">
    <property type="entry name" value="P-LOOP CONTAINING NUCLEOSIDE TRIPHOSPHATE HYDROLASE"/>
    <property type="match status" value="1"/>
</dbReference>
<accession>A0A4P9TMB8</accession>
<dbReference type="PANTHER" id="PTHR13696:SF99">
    <property type="entry name" value="COBYRINIC ACID AC-DIAMIDE SYNTHASE"/>
    <property type="match status" value="1"/>
</dbReference>
<evidence type="ECO:0000313" key="3">
    <source>
        <dbReference type="Proteomes" id="UP000307562"/>
    </source>
</evidence>
<evidence type="ECO:0000313" key="2">
    <source>
        <dbReference type="EMBL" id="QCW05200.1"/>
    </source>
</evidence>
<dbReference type="InterPro" id="IPR027417">
    <property type="entry name" value="P-loop_NTPase"/>
</dbReference>
<feature type="domain" description="AAA" evidence="1">
    <location>
        <begin position="8"/>
        <end position="192"/>
    </location>
</feature>
<keyword evidence="2" id="KW-0614">Plasmid</keyword>
<name>A0A4P9TMB8_9EURY</name>
<dbReference type="KEGG" id="npl:FGF80_18340"/>
<dbReference type="GeneID" id="96158011"/>
<gene>
    <name evidence="2" type="ORF">FGF80_18340</name>
</gene>
<dbReference type="EMBL" id="CP040638">
    <property type="protein sequence ID" value="QCW05200.1"/>
    <property type="molecule type" value="Genomic_DNA"/>
</dbReference>
<dbReference type="SUPFAM" id="SSF52540">
    <property type="entry name" value="P-loop containing nucleoside triphosphate hydrolases"/>
    <property type="match status" value="1"/>
</dbReference>
<dbReference type="CDD" id="cd02042">
    <property type="entry name" value="ParAB_family"/>
    <property type="match status" value="1"/>
</dbReference>
<protein>
    <submittedName>
        <fullName evidence="2">ParA family protein</fullName>
    </submittedName>
</protein>
<proteinExistence type="predicted"/>
<sequence length="280" mass="31173">MLTYTTYSEAGGVGKSTIGAALLEAHASHGLDVLAIDMDQQNGSLTYLLDVDAPRGDSQADNIVRHLIDRPKGSVQDLIYQTEYGFDLIPSHNMLENLEDLLNRAQRMADDLGEGDEFDPYDRLRRVLLESGIPDEYDVIVVDPPATAGPHLYNAVSATRSLVIPVEPTGKGMQSVLGLEELVDGLEDRLEAEIGVLSAVPNGVGRTSDQERYLTEIRDRGYPAPVAIRERSSLFEGCWDQQCPPRRYVEAHRDRQREHEMATLEKIERLATEIEEVSDR</sequence>
<dbReference type="InterPro" id="IPR050678">
    <property type="entry name" value="DNA_Partitioning_ATPase"/>
</dbReference>
<dbReference type="Pfam" id="PF13614">
    <property type="entry name" value="AAA_31"/>
    <property type="match status" value="1"/>
</dbReference>
<dbReference type="InterPro" id="IPR025669">
    <property type="entry name" value="AAA_dom"/>
</dbReference>
<reference evidence="3" key="1">
    <citation type="submission" date="2019-05" db="EMBL/GenBank/DDBJ databases">
        <title>Complete Genome Sequence and Methylation Pattern of the Halophilic Archaeon Natrinema pallidum BOL6-1.</title>
        <authorList>
            <person name="DasSarma P."/>
            <person name="DasSarma B.P."/>
            <person name="DasSarma S.L."/>
            <person name="Martinez F.L."/>
            <person name="Guzman D."/>
            <person name="Roberts R.J."/>
            <person name="DasSarma S."/>
        </authorList>
    </citation>
    <scope>NUCLEOTIDE SEQUENCE [LARGE SCALE GENOMIC DNA]</scope>
    <source>
        <strain evidence="3">BOL6-1</strain>
        <plasmid evidence="3">pnpa200</plasmid>
    </source>
</reference>
<keyword evidence="3" id="KW-1185">Reference proteome</keyword>
<dbReference type="Proteomes" id="UP000307562">
    <property type="component" value="Plasmid pNPA200"/>
</dbReference>
<dbReference type="Gene3D" id="3.40.50.300">
    <property type="entry name" value="P-loop containing nucleotide triphosphate hydrolases"/>
    <property type="match status" value="1"/>
</dbReference>
<dbReference type="AlphaFoldDB" id="A0A4P9TMB8"/>
<evidence type="ECO:0000259" key="1">
    <source>
        <dbReference type="Pfam" id="PF13614"/>
    </source>
</evidence>